<evidence type="ECO:0000256" key="7">
    <source>
        <dbReference type="ARBA" id="ARBA00023204"/>
    </source>
</evidence>
<evidence type="ECO:0000256" key="2">
    <source>
        <dbReference type="ARBA" id="ARBA00022598"/>
    </source>
</evidence>
<dbReference type="PANTHER" id="PTHR45674:SF4">
    <property type="entry name" value="DNA LIGASE 1"/>
    <property type="match status" value="1"/>
</dbReference>
<evidence type="ECO:0000256" key="4">
    <source>
        <dbReference type="ARBA" id="ARBA00022763"/>
    </source>
</evidence>
<feature type="domain" description="ATP-dependent DNA ligase family profile" evidence="8">
    <location>
        <begin position="380"/>
        <end position="485"/>
    </location>
</feature>
<keyword evidence="3" id="KW-0547">Nucleotide-binding</keyword>
<comment type="caution">
    <text evidence="9">The sequence shown here is derived from an EMBL/GenBank/DDBJ whole genome shotgun (WGS) entry which is preliminary data.</text>
</comment>
<dbReference type="InterPro" id="IPR036599">
    <property type="entry name" value="DNA_ligase_N_sf"/>
</dbReference>
<dbReference type="GO" id="GO:0005524">
    <property type="term" value="F:ATP binding"/>
    <property type="evidence" value="ECO:0007669"/>
    <property type="project" value="UniProtKB-KW"/>
</dbReference>
<dbReference type="InterPro" id="IPR050191">
    <property type="entry name" value="ATP-dep_DNA_ligase"/>
</dbReference>
<dbReference type="GO" id="GO:0006273">
    <property type="term" value="P:lagging strand elongation"/>
    <property type="evidence" value="ECO:0007669"/>
    <property type="project" value="TreeGrafter"/>
</dbReference>
<evidence type="ECO:0000259" key="8">
    <source>
        <dbReference type="PROSITE" id="PS50160"/>
    </source>
</evidence>
<keyword evidence="10" id="KW-1185">Reference proteome</keyword>
<dbReference type="GO" id="GO:0006281">
    <property type="term" value="P:DNA repair"/>
    <property type="evidence" value="ECO:0007669"/>
    <property type="project" value="UniProtKB-KW"/>
</dbReference>
<evidence type="ECO:0000256" key="1">
    <source>
        <dbReference type="ARBA" id="ARBA00007572"/>
    </source>
</evidence>
<reference evidence="9" key="2">
    <citation type="submission" date="2020-08" db="EMBL/GenBank/DDBJ databases">
        <title>Plant Genome Project.</title>
        <authorList>
            <person name="Zhang R.-G."/>
        </authorList>
    </citation>
    <scope>NUCLEOTIDE SEQUENCE</scope>
    <source>
        <strain evidence="9">Huo1</strain>
        <tissue evidence="9">Leaf</tissue>
    </source>
</reference>
<comment type="similarity">
    <text evidence="1">Belongs to the ATP-dependent DNA ligase family.</text>
</comment>
<keyword evidence="4" id="KW-0227">DNA damage</keyword>
<dbReference type="EMBL" id="PNBA02000012">
    <property type="protein sequence ID" value="KAG6404972.1"/>
    <property type="molecule type" value="Genomic_DNA"/>
</dbReference>
<dbReference type="Pfam" id="PF01068">
    <property type="entry name" value="DNA_ligase_A_M"/>
    <property type="match status" value="1"/>
</dbReference>
<gene>
    <name evidence="9" type="ORF">SASPL_132551</name>
</gene>
<dbReference type="SUPFAM" id="SSF117018">
    <property type="entry name" value="ATP-dependent DNA ligase DNA-binding domain"/>
    <property type="match status" value="1"/>
</dbReference>
<evidence type="ECO:0000256" key="3">
    <source>
        <dbReference type="ARBA" id="ARBA00022741"/>
    </source>
</evidence>
<protein>
    <recommendedName>
        <fullName evidence="8">ATP-dependent DNA ligase family profile domain-containing protein</fullName>
    </recommendedName>
</protein>
<proteinExistence type="inferred from homology"/>
<keyword evidence="6" id="KW-0233">DNA recombination</keyword>
<keyword evidence="2" id="KW-0436">Ligase</keyword>
<evidence type="ECO:0000256" key="5">
    <source>
        <dbReference type="ARBA" id="ARBA00022840"/>
    </source>
</evidence>
<keyword evidence="5" id="KW-0067">ATP-binding</keyword>
<organism evidence="9">
    <name type="scientific">Salvia splendens</name>
    <name type="common">Scarlet sage</name>
    <dbReference type="NCBI Taxonomy" id="180675"/>
    <lineage>
        <taxon>Eukaryota</taxon>
        <taxon>Viridiplantae</taxon>
        <taxon>Streptophyta</taxon>
        <taxon>Embryophyta</taxon>
        <taxon>Tracheophyta</taxon>
        <taxon>Spermatophyta</taxon>
        <taxon>Magnoliopsida</taxon>
        <taxon>eudicotyledons</taxon>
        <taxon>Gunneridae</taxon>
        <taxon>Pentapetalae</taxon>
        <taxon>asterids</taxon>
        <taxon>lamiids</taxon>
        <taxon>Lamiales</taxon>
        <taxon>Lamiaceae</taxon>
        <taxon>Nepetoideae</taxon>
        <taxon>Mentheae</taxon>
        <taxon>Salviinae</taxon>
        <taxon>Salvia</taxon>
        <taxon>Salvia subgen. Calosphace</taxon>
        <taxon>core Calosphace</taxon>
    </lineage>
</organism>
<evidence type="ECO:0000313" key="9">
    <source>
        <dbReference type="EMBL" id="KAG6404972.1"/>
    </source>
</evidence>
<dbReference type="GO" id="GO:0003910">
    <property type="term" value="F:DNA ligase (ATP) activity"/>
    <property type="evidence" value="ECO:0007669"/>
    <property type="project" value="InterPro"/>
</dbReference>
<sequence>MADQYMILELKRTPAEFTISNIVEWGQNDNVGEILFLFLANCLQALSEVEDDLKDSCLCNILRIFIEKSPRYIYPVVSILTRSFVDEDGSFVVEASKADIMAAISQASGKSVDVLKYEMQHLSDLASLAESNRAACLVIGRRPHTIDYLFSKIIALAKDSVREVGRRGRRKKLRKTLLAMFVAASEFEAGILVRLLQPVWTKVPENVVLHALACATVYADRRIFPEDIPSHVDRAVDLYNELYKLHQSLRLLCDAYPCDCYKYMPEIIGFAPGIPLELMEAEHTHGISEILNKFDLKRFAYESNDYDEVIRAQVHGFGNGVISIYVDHALVTDRFPDVVAIINSSLKDETTSFILDVKLYAFIKGSDIWLLLEDLPNRHWENDKIVVSIVVSDILYLNGKSLLQRQFKNRFEELEHLFELLPGIKYRVNVLTDLKFLKGFLNDSPKSSLIVKSYLFDSTYEPHKKLRNWLILTDEDLVELEAAIDWGVEDASPGDSAEDLSELEAAIDWGVEDASPGDSAEDLSELEAAIDWGVEDASPGDSAEDLSELEAAIDWGVEDASPGDSAEDLSELEAAIDWGSSSGSGEDVD</sequence>
<keyword evidence="7" id="KW-0234">DNA repair</keyword>
<accession>A0A8X8ZHA8</accession>
<dbReference type="Proteomes" id="UP000298416">
    <property type="component" value="Unassembled WGS sequence"/>
</dbReference>
<evidence type="ECO:0000256" key="6">
    <source>
        <dbReference type="ARBA" id="ARBA00023172"/>
    </source>
</evidence>
<dbReference type="PROSITE" id="PS50160">
    <property type="entry name" value="DNA_LIGASE_A3"/>
    <property type="match status" value="1"/>
</dbReference>
<dbReference type="Gene3D" id="1.10.3260.10">
    <property type="entry name" value="DNA ligase, ATP-dependent, N-terminal domain"/>
    <property type="match status" value="1"/>
</dbReference>
<dbReference type="Pfam" id="PF04675">
    <property type="entry name" value="DNA_ligase_A_N"/>
    <property type="match status" value="1"/>
</dbReference>
<dbReference type="InterPro" id="IPR012310">
    <property type="entry name" value="DNA_ligase_ATP-dep_cent"/>
</dbReference>
<dbReference type="SUPFAM" id="SSF56091">
    <property type="entry name" value="DNA ligase/mRNA capping enzyme, catalytic domain"/>
    <property type="match status" value="1"/>
</dbReference>
<name>A0A8X8ZHA8_SALSN</name>
<dbReference type="Gene3D" id="3.30.470.30">
    <property type="entry name" value="DNA ligase/mRNA capping enzyme"/>
    <property type="match status" value="1"/>
</dbReference>
<dbReference type="AlphaFoldDB" id="A0A8X8ZHA8"/>
<dbReference type="InterPro" id="IPR012308">
    <property type="entry name" value="DNA_ligase_ATP-dep_N"/>
</dbReference>
<dbReference type="PANTHER" id="PTHR45674">
    <property type="entry name" value="DNA LIGASE 1/3 FAMILY MEMBER"/>
    <property type="match status" value="1"/>
</dbReference>
<reference evidence="9" key="1">
    <citation type="submission" date="2018-01" db="EMBL/GenBank/DDBJ databases">
        <authorList>
            <person name="Mao J.F."/>
        </authorList>
    </citation>
    <scope>NUCLEOTIDE SEQUENCE</scope>
    <source>
        <strain evidence="9">Huo1</strain>
        <tissue evidence="9">Leaf</tissue>
    </source>
</reference>
<evidence type="ECO:0000313" key="10">
    <source>
        <dbReference type="Proteomes" id="UP000298416"/>
    </source>
</evidence>
<dbReference type="GO" id="GO:0003677">
    <property type="term" value="F:DNA binding"/>
    <property type="evidence" value="ECO:0007669"/>
    <property type="project" value="InterPro"/>
</dbReference>
<dbReference type="GO" id="GO:0006310">
    <property type="term" value="P:DNA recombination"/>
    <property type="evidence" value="ECO:0007669"/>
    <property type="project" value="UniProtKB-KW"/>
</dbReference>